<protein>
    <submittedName>
        <fullName evidence="3">FHA domain-containing protein</fullName>
    </submittedName>
</protein>
<evidence type="ECO:0000256" key="1">
    <source>
        <dbReference type="SAM" id="MobiDB-lite"/>
    </source>
</evidence>
<dbReference type="SUPFAM" id="SSF49879">
    <property type="entry name" value="SMAD/FHA domain"/>
    <property type="match status" value="1"/>
</dbReference>
<dbReference type="Pfam" id="PF00498">
    <property type="entry name" value="FHA"/>
    <property type="match status" value="1"/>
</dbReference>
<accession>A0A929FAY3</accession>
<comment type="caution">
    <text evidence="3">The sequence shown here is derived from an EMBL/GenBank/DDBJ whole genome shotgun (WGS) entry which is preliminary data.</text>
</comment>
<dbReference type="SMART" id="SM00240">
    <property type="entry name" value="FHA"/>
    <property type="match status" value="1"/>
</dbReference>
<dbReference type="EMBL" id="JADEXP010000178">
    <property type="protein sequence ID" value="MBE9068544.1"/>
    <property type="molecule type" value="Genomic_DNA"/>
</dbReference>
<reference evidence="3" key="1">
    <citation type="submission" date="2020-10" db="EMBL/GenBank/DDBJ databases">
        <authorList>
            <person name="Castelo-Branco R."/>
            <person name="Eusebio N."/>
            <person name="Adriana R."/>
            <person name="Vieira A."/>
            <person name="Brugerolle De Fraissinette N."/>
            <person name="Rezende De Castro R."/>
            <person name="Schneider M.P."/>
            <person name="Vasconcelos V."/>
            <person name="Leao P.N."/>
        </authorList>
    </citation>
    <scope>NUCLEOTIDE SEQUENCE</scope>
    <source>
        <strain evidence="3">LEGE 11479</strain>
    </source>
</reference>
<evidence type="ECO:0000313" key="3">
    <source>
        <dbReference type="EMBL" id="MBE9068544.1"/>
    </source>
</evidence>
<evidence type="ECO:0000259" key="2">
    <source>
        <dbReference type="PROSITE" id="PS50006"/>
    </source>
</evidence>
<dbReference type="Gene3D" id="2.60.200.20">
    <property type="match status" value="1"/>
</dbReference>
<feature type="domain" description="FHA" evidence="2">
    <location>
        <begin position="26"/>
        <end position="74"/>
    </location>
</feature>
<proteinExistence type="predicted"/>
<keyword evidence="4" id="KW-1185">Reference proteome</keyword>
<gene>
    <name evidence="3" type="ORF">IQ260_18010</name>
</gene>
<dbReference type="InterPro" id="IPR008984">
    <property type="entry name" value="SMAD_FHA_dom_sf"/>
</dbReference>
<name>A0A929FAY3_LEPEC</name>
<feature type="compositionally biased region" description="Basic and acidic residues" evidence="1">
    <location>
        <begin position="130"/>
        <end position="146"/>
    </location>
</feature>
<dbReference type="Proteomes" id="UP000615026">
    <property type="component" value="Unassembled WGS sequence"/>
</dbReference>
<dbReference type="RefSeq" id="WP_193994488.1">
    <property type="nucleotide sequence ID" value="NZ_JADEXP010000178.1"/>
</dbReference>
<feature type="compositionally biased region" description="Polar residues" evidence="1">
    <location>
        <begin position="151"/>
        <end position="160"/>
    </location>
</feature>
<evidence type="ECO:0000313" key="4">
    <source>
        <dbReference type="Proteomes" id="UP000615026"/>
    </source>
</evidence>
<dbReference type="PROSITE" id="PS50006">
    <property type="entry name" value="FHA_DOMAIN"/>
    <property type="match status" value="1"/>
</dbReference>
<dbReference type="InterPro" id="IPR000253">
    <property type="entry name" value="FHA_dom"/>
</dbReference>
<organism evidence="3 4">
    <name type="scientific">Leptolyngbya cf. ectocarpi LEGE 11479</name>
    <dbReference type="NCBI Taxonomy" id="1828722"/>
    <lineage>
        <taxon>Bacteria</taxon>
        <taxon>Bacillati</taxon>
        <taxon>Cyanobacteriota</taxon>
        <taxon>Cyanophyceae</taxon>
        <taxon>Leptolyngbyales</taxon>
        <taxon>Leptolyngbyaceae</taxon>
        <taxon>Leptolyngbya group</taxon>
        <taxon>Leptolyngbya</taxon>
    </lineage>
</organism>
<sequence length="160" mass="17893">MITLSLLHPLNKTPIQNWTFEEQDVIRIGRSTDNDVVLYSAVVSRHHLEIRKELEGWAIRSLGTNGTYLEGKRIQNVTAENGLVVRLARSGPNLQISIDQPEKSSAASIKELLARRKHQPLKHSSSDQPVRTDLDVIKTDIRDKLPPKQGNPPSGDNGYS</sequence>
<feature type="region of interest" description="Disordered" evidence="1">
    <location>
        <begin position="116"/>
        <end position="160"/>
    </location>
</feature>
<dbReference type="AlphaFoldDB" id="A0A929FAY3"/>